<sequence length="245" mass="27856">MIFAAIEGSRGIISGGTGSITSLPVPTGSANFFDLLVIIMTPILLFTFALALRRMLKDKLNRNYAVFLGMIAMEWLLASIILNIIYGSLLYRNAGLYLFELFGGGFLTSLLNLIAYGALYQILLSSIIMANRKIEEHSSAKTLHLMDMLVLSSRDRTDLSRAVRDDISHQLSSNSKLKKEHQYYLKRSMAIYNEDLSTSMSTRSGRIEMERYTMQNEEISHPMSYVSAIYNIMRQQFRPSRPNRR</sequence>
<proteinExistence type="predicted"/>
<keyword evidence="1" id="KW-0812">Transmembrane</keyword>
<dbReference type="AlphaFoldDB" id="A0A419V7I3"/>
<organism evidence="2 3">
    <name type="scientific">Sinobaca qinghaiensis</name>
    <dbReference type="NCBI Taxonomy" id="342944"/>
    <lineage>
        <taxon>Bacteria</taxon>
        <taxon>Bacillati</taxon>
        <taxon>Bacillota</taxon>
        <taxon>Bacilli</taxon>
        <taxon>Bacillales</taxon>
        <taxon>Sporolactobacillaceae</taxon>
        <taxon>Sinobaca</taxon>
    </lineage>
</organism>
<reference evidence="2 3" key="1">
    <citation type="submission" date="2018-09" db="EMBL/GenBank/DDBJ databases">
        <title>Genomic Encyclopedia of Archaeal and Bacterial Type Strains, Phase II (KMG-II): from individual species to whole genera.</title>
        <authorList>
            <person name="Goeker M."/>
        </authorList>
    </citation>
    <scope>NUCLEOTIDE SEQUENCE [LARGE SCALE GENOMIC DNA]</scope>
    <source>
        <strain evidence="2 3">DSM 17008</strain>
    </source>
</reference>
<dbReference type="RefSeq" id="WP_120191424.1">
    <property type="nucleotide sequence ID" value="NZ_RAPK01000006.1"/>
</dbReference>
<feature type="transmembrane region" description="Helical" evidence="1">
    <location>
        <begin position="101"/>
        <end position="123"/>
    </location>
</feature>
<feature type="transmembrane region" description="Helical" evidence="1">
    <location>
        <begin position="32"/>
        <end position="52"/>
    </location>
</feature>
<evidence type="ECO:0000256" key="1">
    <source>
        <dbReference type="SAM" id="Phobius"/>
    </source>
</evidence>
<gene>
    <name evidence="2" type="ORF">ATL39_0212</name>
</gene>
<dbReference type="EMBL" id="RAPK01000006">
    <property type="protein sequence ID" value="RKD76000.1"/>
    <property type="molecule type" value="Genomic_DNA"/>
</dbReference>
<keyword evidence="1" id="KW-0472">Membrane</keyword>
<evidence type="ECO:0000313" key="2">
    <source>
        <dbReference type="EMBL" id="RKD76000.1"/>
    </source>
</evidence>
<accession>A0A419V7I3</accession>
<name>A0A419V7I3_9BACL</name>
<comment type="caution">
    <text evidence="2">The sequence shown here is derived from an EMBL/GenBank/DDBJ whole genome shotgun (WGS) entry which is preliminary data.</text>
</comment>
<feature type="transmembrane region" description="Helical" evidence="1">
    <location>
        <begin position="64"/>
        <end position="89"/>
    </location>
</feature>
<keyword evidence="3" id="KW-1185">Reference proteome</keyword>
<keyword evidence="1" id="KW-1133">Transmembrane helix</keyword>
<protein>
    <submittedName>
        <fullName evidence="2">Uncharacterized protein</fullName>
    </submittedName>
</protein>
<dbReference type="Proteomes" id="UP000285120">
    <property type="component" value="Unassembled WGS sequence"/>
</dbReference>
<evidence type="ECO:0000313" key="3">
    <source>
        <dbReference type="Proteomes" id="UP000285120"/>
    </source>
</evidence>